<dbReference type="RefSeq" id="WP_091014548.1">
    <property type="nucleotide sequence ID" value="NZ_CP041745.1"/>
</dbReference>
<name>A0A1I3NYA2_9BURK</name>
<gene>
    <name evidence="1" type="ORF">SAMN05192543_105560</name>
</gene>
<sequence length="119" mass="13365">MDYPLSGETEAHASFILNAVPQQKQIGSKVVNSIERGDGAVTAYSQNGKVYSVRIRSPFSGDVRGIRIGYTKDEVIRVLGKPNKLWPVHDGIARWFYDAESFMRVDFDPETNVVEVIYV</sequence>
<dbReference type="OrthoDB" id="5297256at2"/>
<dbReference type="Proteomes" id="UP000199548">
    <property type="component" value="Unassembled WGS sequence"/>
</dbReference>
<evidence type="ECO:0000313" key="2">
    <source>
        <dbReference type="Proteomes" id="UP000199548"/>
    </source>
</evidence>
<accession>A0A1I3NYA2</accession>
<evidence type="ECO:0000313" key="1">
    <source>
        <dbReference type="EMBL" id="SFJ14199.1"/>
    </source>
</evidence>
<organism evidence="1 2">
    <name type="scientific">Paraburkholderia megapolitana</name>
    <dbReference type="NCBI Taxonomy" id="420953"/>
    <lineage>
        <taxon>Bacteria</taxon>
        <taxon>Pseudomonadati</taxon>
        <taxon>Pseudomonadota</taxon>
        <taxon>Betaproteobacteria</taxon>
        <taxon>Burkholderiales</taxon>
        <taxon>Burkholderiaceae</taxon>
        <taxon>Paraburkholderia</taxon>
    </lineage>
</organism>
<reference evidence="1 2" key="1">
    <citation type="submission" date="2016-10" db="EMBL/GenBank/DDBJ databases">
        <authorList>
            <person name="de Groot N.N."/>
        </authorList>
    </citation>
    <scope>NUCLEOTIDE SEQUENCE [LARGE SCALE GENOMIC DNA]</scope>
    <source>
        <strain evidence="1 2">LMG 23650</strain>
    </source>
</reference>
<dbReference type="STRING" id="420953.SAMN05192543_105560"/>
<protein>
    <submittedName>
        <fullName evidence="1">Uncharacterized protein</fullName>
    </submittedName>
</protein>
<dbReference type="AlphaFoldDB" id="A0A1I3NYA2"/>
<proteinExistence type="predicted"/>
<keyword evidence="2" id="KW-1185">Reference proteome</keyword>
<dbReference type="EMBL" id="FOQU01000005">
    <property type="protein sequence ID" value="SFJ14199.1"/>
    <property type="molecule type" value="Genomic_DNA"/>
</dbReference>